<accession>A0A974NN07</accession>
<gene>
    <name evidence="9" type="ORF">I6J18_00945</name>
</gene>
<dbReference type="InterPro" id="IPR005829">
    <property type="entry name" value="Sugar_transporter_CS"/>
</dbReference>
<dbReference type="Gene3D" id="1.20.1250.20">
    <property type="entry name" value="MFS general substrate transporter like domains"/>
    <property type="match status" value="1"/>
</dbReference>
<evidence type="ECO:0000256" key="5">
    <source>
        <dbReference type="ARBA" id="ARBA00022989"/>
    </source>
</evidence>
<feature type="domain" description="Major facilitator superfamily (MFS) profile" evidence="8">
    <location>
        <begin position="1"/>
        <end position="405"/>
    </location>
</feature>
<dbReference type="GO" id="GO:0005886">
    <property type="term" value="C:plasma membrane"/>
    <property type="evidence" value="ECO:0007669"/>
    <property type="project" value="UniProtKB-SubCell"/>
</dbReference>
<keyword evidence="3" id="KW-1003">Cell membrane</keyword>
<name>A0A974NN07_PERPY</name>
<evidence type="ECO:0000256" key="6">
    <source>
        <dbReference type="ARBA" id="ARBA00023136"/>
    </source>
</evidence>
<dbReference type="RefSeq" id="WP_040374819.1">
    <property type="nucleotide sequence ID" value="NZ_CP068053.1"/>
</dbReference>
<feature type="transmembrane region" description="Helical" evidence="7">
    <location>
        <begin position="218"/>
        <end position="241"/>
    </location>
</feature>
<keyword evidence="5 7" id="KW-1133">Transmembrane helix</keyword>
<dbReference type="InterPro" id="IPR020846">
    <property type="entry name" value="MFS_dom"/>
</dbReference>
<feature type="transmembrane region" description="Helical" evidence="7">
    <location>
        <begin position="74"/>
        <end position="92"/>
    </location>
</feature>
<dbReference type="PANTHER" id="PTHR23517:SF3">
    <property type="entry name" value="INTEGRAL MEMBRANE TRANSPORT PROTEIN"/>
    <property type="match status" value="1"/>
</dbReference>
<evidence type="ECO:0000256" key="7">
    <source>
        <dbReference type="SAM" id="Phobius"/>
    </source>
</evidence>
<evidence type="ECO:0000256" key="1">
    <source>
        <dbReference type="ARBA" id="ARBA00004651"/>
    </source>
</evidence>
<dbReference type="InterPro" id="IPR050171">
    <property type="entry name" value="MFS_Transporters"/>
</dbReference>
<feature type="transmembrane region" description="Helical" evidence="7">
    <location>
        <begin position="315"/>
        <end position="333"/>
    </location>
</feature>
<reference evidence="9 10" key="1">
    <citation type="submission" date="2021-01" db="EMBL/GenBank/DDBJ databases">
        <title>FDA dAtabase for Regulatory Grade micrObial Sequences (FDA-ARGOS): Supporting development and validation of Infectious Disease Dx tests.</title>
        <authorList>
            <person name="Nelson B."/>
            <person name="Plummer A."/>
            <person name="Tallon L."/>
            <person name="Sadzewicz L."/>
            <person name="Zhao X."/>
            <person name="Boylan J."/>
            <person name="Ott S."/>
            <person name="Bowen H."/>
            <person name="Vavikolanu K."/>
            <person name="Mehta A."/>
            <person name="Aluvathingal J."/>
            <person name="Nadendla S."/>
            <person name="Myers T."/>
            <person name="Yan Y."/>
            <person name="Sichtig H."/>
        </authorList>
    </citation>
    <scope>NUCLEOTIDE SEQUENCE [LARGE SCALE GENOMIC DNA]</scope>
    <source>
        <strain evidence="9 10">FDAARGOS_1161</strain>
    </source>
</reference>
<dbReference type="GO" id="GO:0022857">
    <property type="term" value="F:transmembrane transporter activity"/>
    <property type="evidence" value="ECO:0007669"/>
    <property type="project" value="InterPro"/>
</dbReference>
<feature type="transmembrane region" description="Helical" evidence="7">
    <location>
        <begin position="354"/>
        <end position="373"/>
    </location>
</feature>
<evidence type="ECO:0000313" key="9">
    <source>
        <dbReference type="EMBL" id="QQT00548.1"/>
    </source>
</evidence>
<feature type="transmembrane region" description="Helical" evidence="7">
    <location>
        <begin position="12"/>
        <end position="35"/>
    </location>
</feature>
<proteinExistence type="predicted"/>
<dbReference type="EMBL" id="CP068053">
    <property type="protein sequence ID" value="QQT00548.1"/>
    <property type="molecule type" value="Genomic_DNA"/>
</dbReference>
<dbReference type="PROSITE" id="PS50850">
    <property type="entry name" value="MFS"/>
    <property type="match status" value="1"/>
</dbReference>
<evidence type="ECO:0000256" key="4">
    <source>
        <dbReference type="ARBA" id="ARBA00022692"/>
    </source>
</evidence>
<feature type="transmembrane region" description="Helical" evidence="7">
    <location>
        <begin position="41"/>
        <end position="62"/>
    </location>
</feature>
<dbReference type="PANTHER" id="PTHR23517">
    <property type="entry name" value="RESISTANCE PROTEIN MDTM, PUTATIVE-RELATED-RELATED"/>
    <property type="match status" value="1"/>
</dbReference>
<keyword evidence="4 7" id="KW-0812">Transmembrane</keyword>
<keyword evidence="10" id="KW-1185">Reference proteome</keyword>
<feature type="transmembrane region" description="Helical" evidence="7">
    <location>
        <begin position="293"/>
        <end position="309"/>
    </location>
</feature>
<feature type="transmembrane region" description="Helical" evidence="7">
    <location>
        <begin position="142"/>
        <end position="161"/>
    </location>
</feature>
<organism evidence="9 10">
    <name type="scientific">Peribacillus psychrosaccharolyticus</name>
    <name type="common">Bacillus psychrosaccharolyticus</name>
    <dbReference type="NCBI Taxonomy" id="1407"/>
    <lineage>
        <taxon>Bacteria</taxon>
        <taxon>Bacillati</taxon>
        <taxon>Bacillota</taxon>
        <taxon>Bacilli</taxon>
        <taxon>Bacillales</taxon>
        <taxon>Bacillaceae</taxon>
        <taxon>Peribacillus</taxon>
    </lineage>
</organism>
<feature type="transmembrane region" description="Helical" evidence="7">
    <location>
        <begin position="261"/>
        <end position="286"/>
    </location>
</feature>
<dbReference type="Pfam" id="PF07690">
    <property type="entry name" value="MFS_1"/>
    <property type="match status" value="2"/>
</dbReference>
<keyword evidence="2" id="KW-0813">Transport</keyword>
<dbReference type="SUPFAM" id="SSF103473">
    <property type="entry name" value="MFS general substrate transporter"/>
    <property type="match status" value="1"/>
</dbReference>
<dbReference type="PROSITE" id="PS00216">
    <property type="entry name" value="SUGAR_TRANSPORT_1"/>
    <property type="match status" value="1"/>
</dbReference>
<evidence type="ECO:0000313" key="10">
    <source>
        <dbReference type="Proteomes" id="UP000595254"/>
    </source>
</evidence>
<dbReference type="InterPro" id="IPR036259">
    <property type="entry name" value="MFS_trans_sf"/>
</dbReference>
<feature type="transmembrane region" description="Helical" evidence="7">
    <location>
        <begin position="98"/>
        <end position="121"/>
    </location>
</feature>
<dbReference type="AlphaFoldDB" id="A0A974NN07"/>
<sequence length="412" mass="46278">MNFFTFNKTIQIRLLLQFLTTLSTMTVLPYIIIYFSKTVGIFITGFMFIFVLTASMIGSLTGGYAADHVGRKKVIVLSETIVSYGFACVALVNSPLFTMPYVTFFLFMVIYFFSGAAEPAYQALLIDVSSPDNRRSIYTYSYWLRNLAISIGGIIGAFLFFNHHFILYIGIALCLFISLVITISCIKETYTPIPPENIPKKRNTFLKGYSQVLKHKSFTAFIVANLLLISMEEQLTNYMAIRLTNNIQEPQAFLFFKADGINLVGILKSENTLLIVLFTIVISYFVKKYNDRFVILLGVSLYFLGYIMISLNDVPLLLIAAMFIATLGEMIYLPAKQTLLADLVPDHARSTYMAAYSLFSFIGISTAGIFILISTWLPAAVMSSIFGCMGLLCLLIYLRLTEVKRHSSHGTT</sequence>
<evidence type="ECO:0000259" key="8">
    <source>
        <dbReference type="PROSITE" id="PS50850"/>
    </source>
</evidence>
<protein>
    <submittedName>
        <fullName evidence="9">MFS transporter</fullName>
    </submittedName>
</protein>
<dbReference type="Proteomes" id="UP000595254">
    <property type="component" value="Chromosome"/>
</dbReference>
<dbReference type="InterPro" id="IPR011701">
    <property type="entry name" value="MFS"/>
</dbReference>
<comment type="subcellular location">
    <subcellularLocation>
        <location evidence="1">Cell membrane</location>
        <topology evidence="1">Multi-pass membrane protein</topology>
    </subcellularLocation>
</comment>
<feature type="transmembrane region" description="Helical" evidence="7">
    <location>
        <begin position="379"/>
        <end position="398"/>
    </location>
</feature>
<dbReference type="KEGG" id="ppsr:I6J18_00945"/>
<keyword evidence="6 7" id="KW-0472">Membrane</keyword>
<evidence type="ECO:0000256" key="2">
    <source>
        <dbReference type="ARBA" id="ARBA00022448"/>
    </source>
</evidence>
<feature type="transmembrane region" description="Helical" evidence="7">
    <location>
        <begin position="167"/>
        <end position="186"/>
    </location>
</feature>
<evidence type="ECO:0000256" key="3">
    <source>
        <dbReference type="ARBA" id="ARBA00022475"/>
    </source>
</evidence>